<accession>A0ABU3ZAC9</accession>
<keyword evidence="7 11" id="KW-0406">Ion transport</keyword>
<dbReference type="Pfam" id="PF02874">
    <property type="entry name" value="ATP-synt_ab_N"/>
    <property type="match status" value="1"/>
</dbReference>
<comment type="caution">
    <text evidence="13">The sequence shown here is derived from an EMBL/GenBank/DDBJ whole genome shotgun (WGS) entry which is preliminary data.</text>
</comment>
<name>A0ABU3ZAC9_9FIRM</name>
<evidence type="ECO:0000256" key="8">
    <source>
        <dbReference type="ARBA" id="ARBA00023136"/>
    </source>
</evidence>
<evidence type="ECO:0000313" key="13">
    <source>
        <dbReference type="EMBL" id="MDV5088872.1"/>
    </source>
</evidence>
<dbReference type="InterPro" id="IPR027417">
    <property type="entry name" value="P-loop_NTPase"/>
</dbReference>
<comment type="similarity">
    <text evidence="2 11">Belongs to the ATPase alpha/beta chains family.</text>
</comment>
<keyword evidence="5 11" id="KW-0067">ATP-binding</keyword>
<dbReference type="Pfam" id="PF22919">
    <property type="entry name" value="ATP-synt_VA_C"/>
    <property type="match status" value="1"/>
</dbReference>
<dbReference type="Gene3D" id="3.40.50.300">
    <property type="entry name" value="P-loop containing nucleotide triphosphate hydrolases"/>
    <property type="match status" value="1"/>
</dbReference>
<dbReference type="PANTHER" id="PTHR15184">
    <property type="entry name" value="ATP SYNTHASE"/>
    <property type="match status" value="1"/>
</dbReference>
<keyword evidence="10 11" id="KW-0066">ATP synthesis</keyword>
<dbReference type="PROSITE" id="PS00152">
    <property type="entry name" value="ATPASE_ALPHA_BETA"/>
    <property type="match status" value="1"/>
</dbReference>
<keyword evidence="14" id="KW-1185">Reference proteome</keyword>
<dbReference type="SUPFAM" id="SSF50615">
    <property type="entry name" value="N-terminal domain of alpha and beta subunits of F1 ATP synthase"/>
    <property type="match status" value="1"/>
</dbReference>
<keyword evidence="4 11" id="KW-0547">Nucleotide-binding</keyword>
<protein>
    <recommendedName>
        <fullName evidence="11">ATP synthase subunit beta</fullName>
        <ecNumber evidence="11">7.1.2.2</ecNumber>
    </recommendedName>
    <alternativeName>
        <fullName evidence="11">ATP synthase F1 sector subunit beta</fullName>
    </alternativeName>
    <alternativeName>
        <fullName evidence="11">F-ATPase subunit beta</fullName>
    </alternativeName>
</protein>
<dbReference type="EMBL" id="JAWJZB010000009">
    <property type="protein sequence ID" value="MDV5088872.1"/>
    <property type="molecule type" value="Genomic_DNA"/>
</dbReference>
<dbReference type="InterPro" id="IPR055190">
    <property type="entry name" value="ATP-synt_VA_C"/>
</dbReference>
<evidence type="ECO:0000256" key="5">
    <source>
        <dbReference type="ARBA" id="ARBA00022840"/>
    </source>
</evidence>
<evidence type="ECO:0000256" key="9">
    <source>
        <dbReference type="ARBA" id="ARBA00023196"/>
    </source>
</evidence>
<keyword evidence="9 11" id="KW-0139">CF(1)</keyword>
<sequence>MSNYIGKVVQVIGPVVDVRFENGKLPAIYNAIHIYHDHKAHDRQKIVVEVMQHLGDDTVRCVAMSSTDGMTRGMEAEDTGAAIAVPVGEGVLGRIFNVLGEPVDHDPTPVKVDEKWPIHRPAPKYDDLAPETNILETGIKVVDLIAPYVKGGKIGLFGGAGVGKTVLIMELIHNVATEHGGYSVFSGVGERTREGNDLWNEMKESGVINKTALVYGQMNEPPGARMRVGLTGLTMAEYFRDVKKQDVLLFIDNIFRFIQAGSEVSALLGRMPSAVGYQPTLANDVGALQERITSTKEGSITSVQAVYVPADDLTDPAPAATFAHLDATTVLSRSIAELGIYPAVDPLDSTSRILDPLVLGDEHYNIARGVQEVLQKYRDLQDIIAILGMEELSDEDKLTVSRARKIQRFLSQPFFVAEVFTGSPGKYVPLSETLRGFKEILEGKHDELPEAAFYMVGNIDEAVEKAKGMQEKGE</sequence>
<dbReference type="PANTHER" id="PTHR15184:SF71">
    <property type="entry name" value="ATP SYNTHASE SUBUNIT BETA, MITOCHONDRIAL"/>
    <property type="match status" value="1"/>
</dbReference>
<dbReference type="CDD" id="cd18115">
    <property type="entry name" value="ATP-synt_F1_beta_N"/>
    <property type="match status" value="1"/>
</dbReference>
<dbReference type="SUPFAM" id="SSF52540">
    <property type="entry name" value="P-loop containing nucleoside triphosphate hydrolases"/>
    <property type="match status" value="1"/>
</dbReference>
<evidence type="ECO:0000256" key="10">
    <source>
        <dbReference type="ARBA" id="ARBA00023310"/>
    </source>
</evidence>
<keyword evidence="8 11" id="KW-0472">Membrane</keyword>
<keyword evidence="6 11" id="KW-1278">Translocase</keyword>
<evidence type="ECO:0000256" key="2">
    <source>
        <dbReference type="ARBA" id="ARBA00008936"/>
    </source>
</evidence>
<dbReference type="Pfam" id="PF00006">
    <property type="entry name" value="ATP-synt_ab"/>
    <property type="match status" value="1"/>
</dbReference>
<comment type="catalytic activity">
    <reaction evidence="11">
        <text>ATP + H2O + 4 H(+)(in) = ADP + phosphate + 5 H(+)(out)</text>
        <dbReference type="Rhea" id="RHEA:57720"/>
        <dbReference type="ChEBI" id="CHEBI:15377"/>
        <dbReference type="ChEBI" id="CHEBI:15378"/>
        <dbReference type="ChEBI" id="CHEBI:30616"/>
        <dbReference type="ChEBI" id="CHEBI:43474"/>
        <dbReference type="ChEBI" id="CHEBI:456216"/>
        <dbReference type="EC" id="7.1.2.2"/>
    </reaction>
</comment>
<dbReference type="InterPro" id="IPR024034">
    <property type="entry name" value="ATPase_F1/V1_b/a_C"/>
</dbReference>
<dbReference type="InterPro" id="IPR050053">
    <property type="entry name" value="ATPase_alpha/beta_chains"/>
</dbReference>
<evidence type="ECO:0000256" key="1">
    <source>
        <dbReference type="ARBA" id="ARBA00004370"/>
    </source>
</evidence>
<dbReference type="SUPFAM" id="SSF47917">
    <property type="entry name" value="C-terminal domain of alpha and beta subunits of F1 ATP synthase"/>
    <property type="match status" value="1"/>
</dbReference>
<comment type="subcellular location">
    <subcellularLocation>
        <location evidence="11">Cell membrane</location>
        <topology evidence="11">Peripheral membrane protein</topology>
    </subcellularLocation>
    <subcellularLocation>
        <location evidence="1">Membrane</location>
    </subcellularLocation>
</comment>
<dbReference type="CDD" id="cd18110">
    <property type="entry name" value="ATP-synt_F1_beta_C"/>
    <property type="match status" value="1"/>
</dbReference>
<dbReference type="Proteomes" id="UP001272515">
    <property type="component" value="Unassembled WGS sequence"/>
</dbReference>
<evidence type="ECO:0000259" key="12">
    <source>
        <dbReference type="SMART" id="SM00382"/>
    </source>
</evidence>
<keyword evidence="11" id="KW-1003">Cell membrane</keyword>
<dbReference type="CDD" id="cd01133">
    <property type="entry name" value="F1-ATPase_beta_CD"/>
    <property type="match status" value="1"/>
</dbReference>
<reference evidence="13 14" key="1">
    <citation type="submission" date="2023-10" db="EMBL/GenBank/DDBJ databases">
        <title>Veillonella sp. nov., isolated from a pig farm feces dump.</title>
        <authorList>
            <person name="Chang Y.-H."/>
        </authorList>
    </citation>
    <scope>NUCLEOTIDE SEQUENCE [LARGE SCALE GENOMIC DNA]</scope>
    <source>
        <strain evidence="13 14">YH-vei2233</strain>
    </source>
</reference>
<keyword evidence="11" id="KW-0375">Hydrogen ion transport</keyword>
<evidence type="ECO:0000256" key="7">
    <source>
        <dbReference type="ARBA" id="ARBA00023065"/>
    </source>
</evidence>
<feature type="binding site" evidence="11">
    <location>
        <begin position="158"/>
        <end position="165"/>
    </location>
    <ligand>
        <name>ATP</name>
        <dbReference type="ChEBI" id="CHEBI:30616"/>
    </ligand>
</feature>
<dbReference type="SMART" id="SM00382">
    <property type="entry name" value="AAA"/>
    <property type="match status" value="1"/>
</dbReference>
<proteinExistence type="inferred from homology"/>
<keyword evidence="3 11" id="KW-0813">Transport</keyword>
<dbReference type="InterPro" id="IPR020003">
    <property type="entry name" value="ATPase_a/bsu_AS"/>
</dbReference>
<evidence type="ECO:0000256" key="3">
    <source>
        <dbReference type="ARBA" id="ARBA00022448"/>
    </source>
</evidence>
<dbReference type="InterPro" id="IPR003593">
    <property type="entry name" value="AAA+_ATPase"/>
</dbReference>
<gene>
    <name evidence="11 13" type="primary">atpD</name>
    <name evidence="13" type="ORF">RVY80_08545</name>
</gene>
<dbReference type="Gene3D" id="2.40.10.170">
    <property type="match status" value="1"/>
</dbReference>
<evidence type="ECO:0000313" key="14">
    <source>
        <dbReference type="Proteomes" id="UP001272515"/>
    </source>
</evidence>
<evidence type="ECO:0000256" key="4">
    <source>
        <dbReference type="ARBA" id="ARBA00022741"/>
    </source>
</evidence>
<evidence type="ECO:0000256" key="11">
    <source>
        <dbReference type="HAMAP-Rule" id="MF_01347"/>
    </source>
</evidence>
<dbReference type="EC" id="7.1.2.2" evidence="11"/>
<comment type="function">
    <text evidence="11">Produces ATP from ADP in the presence of a proton gradient across the membrane. The catalytic sites are hosted primarily by the beta subunits.</text>
</comment>
<feature type="domain" description="AAA+ ATPase" evidence="12">
    <location>
        <begin position="150"/>
        <end position="336"/>
    </location>
</feature>
<dbReference type="HAMAP" id="MF_01347">
    <property type="entry name" value="ATP_synth_beta_bact"/>
    <property type="match status" value="1"/>
</dbReference>
<dbReference type="NCBIfam" id="TIGR01039">
    <property type="entry name" value="atpD"/>
    <property type="match status" value="1"/>
</dbReference>
<dbReference type="Gene3D" id="1.10.1140.10">
    <property type="entry name" value="Bovine Mitochondrial F1-atpase, Atp Synthase Beta Chain, Chain D, domain 3"/>
    <property type="match status" value="1"/>
</dbReference>
<dbReference type="InterPro" id="IPR005722">
    <property type="entry name" value="ATP_synth_F1_bsu"/>
</dbReference>
<dbReference type="RefSeq" id="WP_310746254.1">
    <property type="nucleotide sequence ID" value="NZ_JAWJZA010000018.1"/>
</dbReference>
<dbReference type="InterPro" id="IPR000194">
    <property type="entry name" value="ATPase_F1/V1/A1_a/bsu_nucl-bd"/>
</dbReference>
<evidence type="ECO:0000256" key="6">
    <source>
        <dbReference type="ARBA" id="ARBA00022967"/>
    </source>
</evidence>
<dbReference type="InterPro" id="IPR036121">
    <property type="entry name" value="ATPase_F1/V1/A1_a/bsu_N_sf"/>
</dbReference>
<dbReference type="InterPro" id="IPR004100">
    <property type="entry name" value="ATPase_F1/V1/A1_a/bsu_N"/>
</dbReference>
<organism evidence="13 14">
    <name type="scientific">Veillonella absiana</name>
    <dbReference type="NCBI Taxonomy" id="3079305"/>
    <lineage>
        <taxon>Bacteria</taxon>
        <taxon>Bacillati</taxon>
        <taxon>Bacillota</taxon>
        <taxon>Negativicutes</taxon>
        <taxon>Veillonellales</taxon>
        <taxon>Veillonellaceae</taxon>
        <taxon>Veillonella</taxon>
    </lineage>
</organism>